<dbReference type="SUPFAM" id="SSF53098">
    <property type="entry name" value="Ribonuclease H-like"/>
    <property type="match status" value="1"/>
</dbReference>
<reference evidence="1 2" key="1">
    <citation type="submission" date="2020-12" db="EMBL/GenBank/DDBJ databases">
        <title>Metabolic potential, ecology and presence of endohyphal bacteria is reflected in genomic diversity of Mucoromycotina.</title>
        <authorList>
            <person name="Muszewska A."/>
            <person name="Okrasinska A."/>
            <person name="Steczkiewicz K."/>
            <person name="Drgas O."/>
            <person name="Orlowska M."/>
            <person name="Perlinska-Lenart U."/>
            <person name="Aleksandrzak-Piekarczyk T."/>
            <person name="Szatraj K."/>
            <person name="Zielenkiewicz U."/>
            <person name="Pilsyk S."/>
            <person name="Malc E."/>
            <person name="Mieczkowski P."/>
            <person name="Kruszewska J.S."/>
            <person name="Biernat P."/>
            <person name="Pawlowska J."/>
        </authorList>
    </citation>
    <scope>NUCLEOTIDE SEQUENCE [LARGE SCALE GENOMIC DNA]</scope>
    <source>
        <strain evidence="1 2">CBS 142.35</strain>
    </source>
</reference>
<keyword evidence="2" id="KW-1185">Reference proteome</keyword>
<dbReference type="GO" id="GO:0003676">
    <property type="term" value="F:nucleic acid binding"/>
    <property type="evidence" value="ECO:0007669"/>
    <property type="project" value="InterPro"/>
</dbReference>
<dbReference type="InterPro" id="IPR012337">
    <property type="entry name" value="RNaseH-like_sf"/>
</dbReference>
<dbReference type="InterPro" id="IPR036397">
    <property type="entry name" value="RNaseH_sf"/>
</dbReference>
<sequence>MLVDGRLYSHSKDTELRGPELLHEGKPPKYLLVAIDYLTRWPIVAVVENITEETTAEFLFTHLSHYMREFLKGLGCRHVTATSARAQVNGMCERMNQGVVQTIAKLVCENNDEEGWEKYVGHALLAIRTMPNEATGLSPAKLLFGYELRTPATWPSLQEDFVEGELEDAIISRTKVIEHMSRQLRDEARTKGKEREQVLMRDKVPQGKFSDKWLGPMVVVGIGGNGTYYLEGPNSRRLTAAVNGDNLKAFFEHHMMIPDVQVQRAMNQYHAWIDRRQED</sequence>
<evidence type="ECO:0000313" key="1">
    <source>
        <dbReference type="EMBL" id="KAG2216125.1"/>
    </source>
</evidence>
<evidence type="ECO:0008006" key="3">
    <source>
        <dbReference type="Google" id="ProtNLM"/>
    </source>
</evidence>
<accession>A0A8H7VD74</accession>
<dbReference type="EMBL" id="JAEPRB010000452">
    <property type="protein sequence ID" value="KAG2216125.1"/>
    <property type="molecule type" value="Genomic_DNA"/>
</dbReference>
<dbReference type="OrthoDB" id="5592268at2759"/>
<comment type="caution">
    <text evidence="1">The sequence shown here is derived from an EMBL/GenBank/DDBJ whole genome shotgun (WGS) entry which is preliminary data.</text>
</comment>
<dbReference type="Gene3D" id="3.30.420.10">
    <property type="entry name" value="Ribonuclease H-like superfamily/Ribonuclease H"/>
    <property type="match status" value="1"/>
</dbReference>
<gene>
    <name evidence="1" type="ORF">INT45_001973</name>
</gene>
<dbReference type="PANTHER" id="PTHR37984:SF5">
    <property type="entry name" value="PROTEIN NYNRIN-LIKE"/>
    <property type="match status" value="1"/>
</dbReference>
<dbReference type="PANTHER" id="PTHR37984">
    <property type="entry name" value="PROTEIN CBG26694"/>
    <property type="match status" value="1"/>
</dbReference>
<protein>
    <recommendedName>
        <fullName evidence="3">Integrase catalytic domain-containing protein</fullName>
    </recommendedName>
</protein>
<dbReference type="AlphaFoldDB" id="A0A8H7VD74"/>
<proteinExistence type="predicted"/>
<name>A0A8H7VD74_9FUNG</name>
<evidence type="ECO:0000313" key="2">
    <source>
        <dbReference type="Proteomes" id="UP000646827"/>
    </source>
</evidence>
<organism evidence="1 2">
    <name type="scientific">Circinella minor</name>
    <dbReference type="NCBI Taxonomy" id="1195481"/>
    <lineage>
        <taxon>Eukaryota</taxon>
        <taxon>Fungi</taxon>
        <taxon>Fungi incertae sedis</taxon>
        <taxon>Mucoromycota</taxon>
        <taxon>Mucoromycotina</taxon>
        <taxon>Mucoromycetes</taxon>
        <taxon>Mucorales</taxon>
        <taxon>Lichtheimiaceae</taxon>
        <taxon>Circinella</taxon>
    </lineage>
</organism>
<dbReference type="InterPro" id="IPR050951">
    <property type="entry name" value="Retrovirus_Pol_polyprotein"/>
</dbReference>
<dbReference type="Proteomes" id="UP000646827">
    <property type="component" value="Unassembled WGS sequence"/>
</dbReference>